<evidence type="ECO:0000313" key="3">
    <source>
        <dbReference type="Proteomes" id="UP000327493"/>
    </source>
</evidence>
<accession>A0A5J5CRD4</accession>
<evidence type="ECO:0000313" key="2">
    <source>
        <dbReference type="EMBL" id="KAA8583166.1"/>
    </source>
</evidence>
<feature type="non-terminal residue" evidence="2">
    <location>
        <position position="315"/>
    </location>
</feature>
<name>A0A5J5CRD4_9PERO</name>
<gene>
    <name evidence="2" type="ORF">FQN60_015712</name>
</gene>
<evidence type="ECO:0000256" key="1">
    <source>
        <dbReference type="SAM" id="MobiDB-lite"/>
    </source>
</evidence>
<proteinExistence type="predicted"/>
<dbReference type="EMBL" id="VOFY01000018">
    <property type="protein sequence ID" value="KAA8583166.1"/>
    <property type="molecule type" value="Genomic_DNA"/>
</dbReference>
<organism evidence="2 3">
    <name type="scientific">Etheostoma spectabile</name>
    <name type="common">orangethroat darter</name>
    <dbReference type="NCBI Taxonomy" id="54343"/>
    <lineage>
        <taxon>Eukaryota</taxon>
        <taxon>Metazoa</taxon>
        <taxon>Chordata</taxon>
        <taxon>Craniata</taxon>
        <taxon>Vertebrata</taxon>
        <taxon>Euteleostomi</taxon>
        <taxon>Actinopterygii</taxon>
        <taxon>Neopterygii</taxon>
        <taxon>Teleostei</taxon>
        <taxon>Neoteleostei</taxon>
        <taxon>Acanthomorphata</taxon>
        <taxon>Eupercaria</taxon>
        <taxon>Perciformes</taxon>
        <taxon>Percoidei</taxon>
        <taxon>Percidae</taxon>
        <taxon>Etheostomatinae</taxon>
        <taxon>Etheostoma</taxon>
    </lineage>
</organism>
<sequence>MFSGSTDTLVQPPTVRNVRTGLRIYDDMTIISRHKKRGADVWRAPTIVTPGTGGQTGPPLPHPIQLQVEEQARDAGETAIQSRACRTTCWTESANRGATCYGIDPVSEDALHHIPKERKVFLKSLKDESKSREDDIITPQKDPHACAASCYRQTPSINAVETMYANVRGLCHENIRIKKKTAGQVPDFSSKALAFASSARLLKNSSVRSSIWGKGTDEDTRSLIQWRMLNASSFMGKCNAALNRYEIRSAPELVSALRGVRQPLHPGNGDDEDGGEGKRERGSPREREERRHREAVERDEQHFEMRERGERRDRE</sequence>
<dbReference type="AlphaFoldDB" id="A0A5J5CRD4"/>
<reference evidence="2 3" key="1">
    <citation type="submission" date="2019-08" db="EMBL/GenBank/DDBJ databases">
        <title>A chromosome-level genome assembly, high-density linkage maps, and genome scans reveal the genomic architecture of hybrid incompatibilities underlying speciation via character displacement in darters (Percidae: Etheostominae).</title>
        <authorList>
            <person name="Moran R.L."/>
            <person name="Catchen J.M."/>
            <person name="Fuller R.C."/>
        </authorList>
    </citation>
    <scope>NUCLEOTIDE SEQUENCE [LARGE SCALE GENOMIC DNA]</scope>
    <source>
        <strain evidence="2">EspeVRDwgs_2016</strain>
        <tissue evidence="2">Muscle</tissue>
    </source>
</reference>
<keyword evidence="3" id="KW-1185">Reference proteome</keyword>
<feature type="compositionally biased region" description="Basic and acidic residues" evidence="1">
    <location>
        <begin position="275"/>
        <end position="315"/>
    </location>
</feature>
<dbReference type="Proteomes" id="UP000327493">
    <property type="component" value="Chromosome 18"/>
</dbReference>
<comment type="caution">
    <text evidence="2">The sequence shown here is derived from an EMBL/GenBank/DDBJ whole genome shotgun (WGS) entry which is preliminary data.</text>
</comment>
<feature type="region of interest" description="Disordered" evidence="1">
    <location>
        <begin position="259"/>
        <end position="315"/>
    </location>
</feature>
<protein>
    <submittedName>
        <fullName evidence="2">Uncharacterized protein</fullName>
    </submittedName>
</protein>